<evidence type="ECO:0000313" key="2">
    <source>
        <dbReference type="Proteomes" id="UP000000763"/>
    </source>
</evidence>
<reference evidence="2" key="2">
    <citation type="journal article" date="2008" name="Nucleic Acids Res.">
        <title>The rice annotation project database (RAP-DB): 2008 update.</title>
        <authorList>
            <consortium name="The rice annotation project (RAP)"/>
        </authorList>
    </citation>
    <scope>GENOME REANNOTATION</scope>
    <source>
        <strain evidence="2">cv. Nipponbare</strain>
    </source>
</reference>
<organism evidence="1 2">
    <name type="scientific">Oryza sativa subsp. japonica</name>
    <name type="common">Rice</name>
    <dbReference type="NCBI Taxonomy" id="39947"/>
    <lineage>
        <taxon>Eukaryota</taxon>
        <taxon>Viridiplantae</taxon>
        <taxon>Streptophyta</taxon>
        <taxon>Embryophyta</taxon>
        <taxon>Tracheophyta</taxon>
        <taxon>Spermatophyta</taxon>
        <taxon>Magnoliopsida</taxon>
        <taxon>Liliopsida</taxon>
        <taxon>Poales</taxon>
        <taxon>Poaceae</taxon>
        <taxon>BOP clade</taxon>
        <taxon>Oryzoideae</taxon>
        <taxon>Oryzeae</taxon>
        <taxon>Oryzinae</taxon>
        <taxon>Oryza</taxon>
        <taxon>Oryza sativa</taxon>
    </lineage>
</organism>
<protein>
    <submittedName>
        <fullName evidence="1">Uncharacterized protein</fullName>
    </submittedName>
</protein>
<accession>Q6ZF80</accession>
<dbReference type="EMBL" id="AP004261">
    <property type="protein sequence ID" value="BAC83327.1"/>
    <property type="molecule type" value="Genomic_DNA"/>
</dbReference>
<dbReference type="AlphaFoldDB" id="Q6ZF80"/>
<dbReference type="Proteomes" id="UP000000763">
    <property type="component" value="Chromosome 7"/>
</dbReference>
<gene>
    <name evidence="1" type="primary">P0013G11.25</name>
</gene>
<proteinExistence type="predicted"/>
<reference evidence="2" key="1">
    <citation type="journal article" date="2005" name="Nature">
        <title>The map-based sequence of the rice genome.</title>
        <authorList>
            <consortium name="International rice genome sequencing project (IRGSP)"/>
            <person name="Matsumoto T."/>
            <person name="Wu J."/>
            <person name="Kanamori H."/>
            <person name="Katayose Y."/>
            <person name="Fujisawa M."/>
            <person name="Namiki N."/>
            <person name="Mizuno H."/>
            <person name="Yamamoto K."/>
            <person name="Antonio B.A."/>
            <person name="Baba T."/>
            <person name="Sakata K."/>
            <person name="Nagamura Y."/>
            <person name="Aoki H."/>
            <person name="Arikawa K."/>
            <person name="Arita K."/>
            <person name="Bito T."/>
            <person name="Chiden Y."/>
            <person name="Fujitsuka N."/>
            <person name="Fukunaka R."/>
            <person name="Hamada M."/>
            <person name="Harada C."/>
            <person name="Hayashi A."/>
            <person name="Hijishita S."/>
            <person name="Honda M."/>
            <person name="Hosokawa S."/>
            <person name="Ichikawa Y."/>
            <person name="Idonuma A."/>
            <person name="Iijima M."/>
            <person name="Ikeda M."/>
            <person name="Ikeno M."/>
            <person name="Ito K."/>
            <person name="Ito S."/>
            <person name="Ito T."/>
            <person name="Ito Y."/>
            <person name="Ito Y."/>
            <person name="Iwabuchi A."/>
            <person name="Kamiya K."/>
            <person name="Karasawa W."/>
            <person name="Kurita K."/>
            <person name="Katagiri S."/>
            <person name="Kikuta A."/>
            <person name="Kobayashi H."/>
            <person name="Kobayashi N."/>
            <person name="Machita K."/>
            <person name="Maehara T."/>
            <person name="Masukawa M."/>
            <person name="Mizubayashi T."/>
            <person name="Mukai Y."/>
            <person name="Nagasaki H."/>
            <person name="Nagata Y."/>
            <person name="Naito S."/>
            <person name="Nakashima M."/>
            <person name="Nakama Y."/>
            <person name="Nakamichi Y."/>
            <person name="Nakamura M."/>
            <person name="Meguro A."/>
            <person name="Negishi M."/>
            <person name="Ohta I."/>
            <person name="Ohta T."/>
            <person name="Okamoto M."/>
            <person name="Ono N."/>
            <person name="Saji S."/>
            <person name="Sakaguchi M."/>
            <person name="Sakai K."/>
            <person name="Shibata M."/>
            <person name="Shimokawa T."/>
            <person name="Song J."/>
            <person name="Takazaki Y."/>
            <person name="Terasawa K."/>
            <person name="Tsugane M."/>
            <person name="Tsuji K."/>
            <person name="Ueda S."/>
            <person name="Waki K."/>
            <person name="Yamagata H."/>
            <person name="Yamamoto M."/>
            <person name="Yamamoto S."/>
            <person name="Yamane H."/>
            <person name="Yoshiki S."/>
            <person name="Yoshihara R."/>
            <person name="Yukawa K."/>
            <person name="Zhong H."/>
            <person name="Yano M."/>
            <person name="Yuan Q."/>
            <person name="Ouyang S."/>
            <person name="Liu J."/>
            <person name="Jones K.M."/>
            <person name="Gansberger K."/>
            <person name="Moffat K."/>
            <person name="Hill J."/>
            <person name="Bera J."/>
            <person name="Fadrosh D."/>
            <person name="Jin S."/>
            <person name="Johri S."/>
            <person name="Kim M."/>
            <person name="Overton L."/>
            <person name="Reardon M."/>
            <person name="Tsitrin T."/>
            <person name="Vuong H."/>
            <person name="Weaver B."/>
            <person name="Ciecko A."/>
            <person name="Tallon L."/>
            <person name="Jackson J."/>
            <person name="Pai G."/>
            <person name="Aken S.V."/>
            <person name="Utterback T."/>
            <person name="Reidmuller S."/>
            <person name="Feldblyum T."/>
            <person name="Hsiao J."/>
            <person name="Zismann V."/>
            <person name="Iobst S."/>
            <person name="de Vazeille A.R."/>
            <person name="Buell C.R."/>
            <person name="Ying K."/>
            <person name="Li Y."/>
            <person name="Lu T."/>
            <person name="Huang Y."/>
            <person name="Zhao Q."/>
            <person name="Feng Q."/>
            <person name="Zhang L."/>
            <person name="Zhu J."/>
            <person name="Weng Q."/>
            <person name="Mu J."/>
            <person name="Lu Y."/>
            <person name="Fan D."/>
            <person name="Liu Y."/>
            <person name="Guan J."/>
            <person name="Zhang Y."/>
            <person name="Yu S."/>
            <person name="Liu X."/>
            <person name="Zhang Y."/>
            <person name="Hong G."/>
            <person name="Han B."/>
            <person name="Choisne N."/>
            <person name="Demange N."/>
            <person name="Orjeda G."/>
            <person name="Samain S."/>
            <person name="Cattolico L."/>
            <person name="Pelletier E."/>
            <person name="Couloux A."/>
            <person name="Segurens B."/>
            <person name="Wincker P."/>
            <person name="D'Hont A."/>
            <person name="Scarpelli C."/>
            <person name="Weissenbach J."/>
            <person name="Salanoubat M."/>
            <person name="Quetier F."/>
            <person name="Yu Y."/>
            <person name="Kim H.R."/>
            <person name="Rambo T."/>
            <person name="Currie J."/>
            <person name="Collura K."/>
            <person name="Luo M."/>
            <person name="Yang T."/>
            <person name="Ammiraju J.S.S."/>
            <person name="Engler F."/>
            <person name="Soderlund C."/>
            <person name="Wing R.A."/>
            <person name="Palmer L.E."/>
            <person name="de la Bastide M."/>
            <person name="Spiegel L."/>
            <person name="Nascimento L."/>
            <person name="Zutavern T."/>
            <person name="O'Shaughnessy A."/>
            <person name="Dike S."/>
            <person name="Dedhia N."/>
            <person name="Preston R."/>
            <person name="Balija V."/>
            <person name="McCombie W.R."/>
            <person name="Chow T."/>
            <person name="Chen H."/>
            <person name="Chung M."/>
            <person name="Chen C."/>
            <person name="Shaw J."/>
            <person name="Wu H."/>
            <person name="Hsiao K."/>
            <person name="Chao Y."/>
            <person name="Chu M."/>
            <person name="Cheng C."/>
            <person name="Hour A."/>
            <person name="Lee P."/>
            <person name="Lin S."/>
            <person name="Lin Y."/>
            <person name="Liou J."/>
            <person name="Liu S."/>
            <person name="Hsing Y."/>
            <person name="Raghuvanshi S."/>
            <person name="Mohanty A."/>
            <person name="Bharti A.K."/>
            <person name="Gaur A."/>
            <person name="Gupta V."/>
            <person name="Kumar D."/>
            <person name="Ravi V."/>
            <person name="Vij S."/>
            <person name="Kapur A."/>
            <person name="Khurana P."/>
            <person name="Khurana P."/>
            <person name="Khurana J.P."/>
            <person name="Tyagi A.K."/>
            <person name="Gaikwad K."/>
            <person name="Singh A."/>
            <person name="Dalal V."/>
            <person name="Srivastava S."/>
            <person name="Dixit A."/>
            <person name="Pal A.K."/>
            <person name="Ghazi I.A."/>
            <person name="Yadav M."/>
            <person name="Pandit A."/>
            <person name="Bhargava A."/>
            <person name="Sureshbabu K."/>
            <person name="Batra K."/>
            <person name="Sharma T.R."/>
            <person name="Mohapatra T."/>
            <person name="Singh N.K."/>
            <person name="Messing J."/>
            <person name="Nelson A.B."/>
            <person name="Fuks G."/>
            <person name="Kavchok S."/>
            <person name="Keizer G."/>
            <person name="Linton E."/>
            <person name="Llaca V."/>
            <person name="Song R."/>
            <person name="Tanyolac B."/>
            <person name="Young S."/>
            <person name="Ho-Il K."/>
            <person name="Hahn J.H."/>
            <person name="Sangsakoo G."/>
            <person name="Vanavichit A."/>
            <person name="de Mattos Luiz.A.T."/>
            <person name="Zimmer P.D."/>
            <person name="Malone G."/>
            <person name="Dellagostin O."/>
            <person name="de Oliveira A.C."/>
            <person name="Bevan M."/>
            <person name="Bancroft I."/>
            <person name="Minx P."/>
            <person name="Cordum H."/>
            <person name="Wilson R."/>
            <person name="Cheng Z."/>
            <person name="Jin W."/>
            <person name="Jiang J."/>
            <person name="Leong S.A."/>
            <person name="Iwama H."/>
            <person name="Gojobori T."/>
            <person name="Itoh T."/>
            <person name="Niimura Y."/>
            <person name="Fujii Y."/>
            <person name="Habara T."/>
            <person name="Sakai H."/>
            <person name="Sato Y."/>
            <person name="Wilson G."/>
            <person name="Kumar K."/>
            <person name="McCouch S."/>
            <person name="Juretic N."/>
            <person name="Hoen D."/>
            <person name="Wright S."/>
            <person name="Bruskiewich R."/>
            <person name="Bureau T."/>
            <person name="Miyao A."/>
            <person name="Hirochika H."/>
            <person name="Nishikawa T."/>
            <person name="Kadowaki K."/>
            <person name="Sugiura M."/>
            <person name="Burr B."/>
            <person name="Sasaki T."/>
        </authorList>
    </citation>
    <scope>NUCLEOTIDE SEQUENCE [LARGE SCALE GENOMIC DNA]</scope>
    <source>
        <strain evidence="2">cv. Nipponbare</strain>
    </source>
</reference>
<name>Q6ZF80_ORYSJ</name>
<evidence type="ECO:0000313" key="1">
    <source>
        <dbReference type="EMBL" id="BAC83327.1"/>
    </source>
</evidence>
<sequence>MFLKGLAQVGEINKNPYLVASVRALARTAGIQSADGFRRGVRGAVFAWGSKMLVRGRSRVRKWALACATVGARIAPPSAQPD</sequence>